<protein>
    <submittedName>
        <fullName evidence="1">Uncharacterized protein</fullName>
    </submittedName>
</protein>
<dbReference type="AlphaFoldDB" id="A0A9X5B2P5"/>
<name>A0A9X5B2P5_9GAMM</name>
<organism evidence="1 2">
    <name type="scientific">Vreelandella halophila</name>
    <dbReference type="NCBI Taxonomy" id="86177"/>
    <lineage>
        <taxon>Bacteria</taxon>
        <taxon>Pseudomonadati</taxon>
        <taxon>Pseudomonadota</taxon>
        <taxon>Gammaproteobacteria</taxon>
        <taxon>Oceanospirillales</taxon>
        <taxon>Halomonadaceae</taxon>
        <taxon>Vreelandella</taxon>
    </lineage>
</organism>
<comment type="caution">
    <text evidence="1">The sequence shown here is derived from an EMBL/GenBank/DDBJ whole genome shotgun (WGS) entry which is preliminary data.</text>
</comment>
<sequence length="205" mass="23420">MSCGSDDFTFRKFPANSWEKEVKQYISGLDSSTDRIWYRSPTHKKLNEELVTLGYYVKYDRGEVDHIWFQLLRSAESADGEIGEGEEVTERVQIAIAHYQAEEAKLDDRMESGQEPVDSGWASERLVILRDRIIDRLSKKANKHYSGVGTLCVGSKGWFVRRALAEHPSLIEDLRTHWKTINDGTFRKVVIVDTDLVGSGTYCVL</sequence>
<proteinExistence type="predicted"/>
<keyword evidence="2" id="KW-1185">Reference proteome</keyword>
<dbReference type="EMBL" id="WMEX01000001">
    <property type="protein sequence ID" value="MYL25166.1"/>
    <property type="molecule type" value="Genomic_DNA"/>
</dbReference>
<evidence type="ECO:0000313" key="1">
    <source>
        <dbReference type="EMBL" id="MYL25166.1"/>
    </source>
</evidence>
<evidence type="ECO:0000313" key="2">
    <source>
        <dbReference type="Proteomes" id="UP000460751"/>
    </source>
</evidence>
<dbReference type="RefSeq" id="WP_160897669.1">
    <property type="nucleotide sequence ID" value="NZ_WMEX01000001.1"/>
</dbReference>
<accession>A0A9X5B2P5</accession>
<dbReference type="Proteomes" id="UP000460751">
    <property type="component" value="Unassembled WGS sequence"/>
</dbReference>
<gene>
    <name evidence="1" type="ORF">GLW01_00010</name>
</gene>
<reference evidence="1 2" key="1">
    <citation type="submission" date="2019-11" db="EMBL/GenBank/DDBJ databases">
        <title>Genome sequences of 17 halophilic strains isolated from different environments.</title>
        <authorList>
            <person name="Furrow R.E."/>
        </authorList>
    </citation>
    <scope>NUCLEOTIDE SEQUENCE [LARGE SCALE GENOMIC DNA]</scope>
    <source>
        <strain evidence="1 2">22507_15_FS</strain>
    </source>
</reference>